<feature type="transmembrane region" description="Helical" evidence="4">
    <location>
        <begin position="60"/>
        <end position="79"/>
    </location>
</feature>
<dbReference type="GO" id="GO:0016887">
    <property type="term" value="F:ATP hydrolysis activity"/>
    <property type="evidence" value="ECO:0007669"/>
    <property type="project" value="InterPro"/>
</dbReference>
<dbReference type="PANTHER" id="PTHR11638:SF175">
    <property type="entry name" value="ATP-DEPENDENT CLP PROTEASE, ATP-BINDING SUBUNIT CLPC"/>
    <property type="match status" value="1"/>
</dbReference>
<feature type="domain" description="Clp ATPase C-terminal" evidence="6">
    <location>
        <begin position="858"/>
        <end position="944"/>
    </location>
</feature>
<protein>
    <recommendedName>
        <fullName evidence="9">Clp R domain-containing protein</fullName>
    </recommendedName>
</protein>
<dbReference type="InterPro" id="IPR003593">
    <property type="entry name" value="AAA+_ATPase"/>
</dbReference>
<dbReference type="PRINTS" id="PR00300">
    <property type="entry name" value="CLPPROTEASEA"/>
</dbReference>
<feature type="transmembrane region" description="Helical" evidence="4">
    <location>
        <begin position="33"/>
        <end position="54"/>
    </location>
</feature>
<dbReference type="CDD" id="cd19499">
    <property type="entry name" value="RecA-like_ClpB_Hsp104-like"/>
    <property type="match status" value="1"/>
</dbReference>
<proteinExistence type="predicted"/>
<dbReference type="Pfam" id="PF10431">
    <property type="entry name" value="ClpB_D2-small"/>
    <property type="match status" value="1"/>
</dbReference>
<dbReference type="AlphaFoldDB" id="A0A1G2QB36"/>
<evidence type="ECO:0000256" key="4">
    <source>
        <dbReference type="SAM" id="Phobius"/>
    </source>
</evidence>
<keyword evidence="2" id="KW-0067">ATP-binding</keyword>
<dbReference type="Gene3D" id="1.10.8.60">
    <property type="match status" value="1"/>
</dbReference>
<evidence type="ECO:0000256" key="2">
    <source>
        <dbReference type="ARBA" id="ARBA00022840"/>
    </source>
</evidence>
<evidence type="ECO:0008006" key="9">
    <source>
        <dbReference type="Google" id="ProtNLM"/>
    </source>
</evidence>
<dbReference type="SUPFAM" id="SSF52540">
    <property type="entry name" value="P-loop containing nucleoside triphosphate hydrolases"/>
    <property type="match status" value="2"/>
</dbReference>
<dbReference type="EMBL" id="MHTG01000019">
    <property type="protein sequence ID" value="OHA57192.1"/>
    <property type="molecule type" value="Genomic_DNA"/>
</dbReference>
<keyword evidence="4" id="KW-1133">Transmembrane helix</keyword>
<dbReference type="GO" id="GO:0034605">
    <property type="term" value="P:cellular response to heat"/>
    <property type="evidence" value="ECO:0007669"/>
    <property type="project" value="TreeGrafter"/>
</dbReference>
<dbReference type="SMART" id="SM01086">
    <property type="entry name" value="ClpB_D2-small"/>
    <property type="match status" value="1"/>
</dbReference>
<reference evidence="7 8" key="1">
    <citation type="journal article" date="2016" name="Nat. Commun.">
        <title>Thousands of microbial genomes shed light on interconnected biogeochemical processes in an aquifer system.</title>
        <authorList>
            <person name="Anantharaman K."/>
            <person name="Brown C.T."/>
            <person name="Hug L.A."/>
            <person name="Sharon I."/>
            <person name="Castelle C.J."/>
            <person name="Probst A.J."/>
            <person name="Thomas B.C."/>
            <person name="Singh A."/>
            <person name="Wilkins M.J."/>
            <person name="Karaoz U."/>
            <person name="Brodie E.L."/>
            <person name="Williams K.H."/>
            <person name="Hubbard S.S."/>
            <person name="Banfield J.F."/>
        </authorList>
    </citation>
    <scope>NUCLEOTIDE SEQUENCE [LARGE SCALE GENOMIC DNA]</scope>
</reference>
<evidence type="ECO:0000259" key="5">
    <source>
        <dbReference type="SMART" id="SM00382"/>
    </source>
</evidence>
<keyword evidence="3" id="KW-0143">Chaperone</keyword>
<keyword evidence="4" id="KW-0472">Membrane</keyword>
<evidence type="ECO:0000256" key="1">
    <source>
        <dbReference type="ARBA" id="ARBA00022741"/>
    </source>
</evidence>
<evidence type="ECO:0000313" key="8">
    <source>
        <dbReference type="Proteomes" id="UP000176494"/>
    </source>
</evidence>
<dbReference type="Gene3D" id="3.40.50.300">
    <property type="entry name" value="P-loop containing nucleotide triphosphate hydrolases"/>
    <property type="match status" value="2"/>
</dbReference>
<dbReference type="PANTHER" id="PTHR11638">
    <property type="entry name" value="ATP-DEPENDENT CLP PROTEASE"/>
    <property type="match status" value="1"/>
</dbReference>
<dbReference type="InterPro" id="IPR019489">
    <property type="entry name" value="Clp_ATPase_C"/>
</dbReference>
<evidence type="ECO:0000256" key="3">
    <source>
        <dbReference type="ARBA" id="ARBA00023186"/>
    </source>
</evidence>
<sequence>MKLLPADITTVFALERAWPLPARERVALWLERGIFLAIIVAFFLNYFSLGFWAAKLLGGVMIGLAVWLLVALSIFYSRFHFARGLAVRHPSLPGVSWLVAEATAGSSSSRLINWLKSPVGQTVNRRLGFDSLALAGQLATAEQVGQPGASSVTGELTQFSTLGELAEWLLGAYPAYSEVMARRGLLGSQLKEAANWVELYEREAFRHQAWWQWEYLAEIPGLGKSWHYGETYLLEKYGRLIEVSPDRGQSSPFLPQSKKLEDILNRSREANAILVGDTDSLIAVVETLAGRIKAGVTWPHLEGRRILMLETGRLLAEPALGAYPAYSEVMARRGLLGSQLKEAANWVELYEREAFRHQAWWQWEYLAEIPGLGKSWHYGETYLLEKYGRLIEVSPDRGQSSPFLPQSKKLEDILNRSREANAILVGDTDSLIAVVETLAGRIKAGVTWPHLEGRRILMLETGRLLAEPAESLPQLLLKLATEAVRAGNVIVAVDNFPRLAAALGRAGSSLSTLLDSYLAGRALTMIGLTDEPSYHSTLEPDATLMNRFEVITIESPAMAGLLPALSAEVLALEAKTGLWFTYQAVAAVIDNAEMFFGEGTLLAESADLLDELTGYLLKRNIKTVTKEAVLDFIRQKTNIPVGEVRAEERDQLLNLENTLSRRVIGQELAIRGVAGALRRARAATRNTSRPIGTFLFLGPTGVGKTETAKALSAALFGREDALLRLDMSEFSSPGSLERLIGSFATGQAGILSQLVREQPYGVLLLDEFEKTHSEVQNLFLQILDEGFFSDMRGRRVNLRSLAIIATSNAGADLIWEIIGRGEDLGAKEKAIIDTLISHGTFRPELLNRFDATVLFKPLGAPELRKIAELMLTKLANRLKSKQGIKLELTPTLIEQVAVLGANQQFGARPMQRFIQETVEQLVADGLIAGQIKTGNRVSFVPLAMPASDNPLGLSLRVE</sequence>
<accession>A0A1G2QB36</accession>
<keyword evidence="1" id="KW-0547">Nucleotide-binding</keyword>
<dbReference type="Pfam" id="PF07724">
    <property type="entry name" value="AAA_2"/>
    <property type="match status" value="1"/>
</dbReference>
<gene>
    <name evidence="7" type="ORF">A2114_00060</name>
</gene>
<dbReference type="STRING" id="1802435.A2114_00060"/>
<evidence type="ECO:0000313" key="7">
    <source>
        <dbReference type="EMBL" id="OHA57192.1"/>
    </source>
</evidence>
<dbReference type="GO" id="GO:0005737">
    <property type="term" value="C:cytoplasm"/>
    <property type="evidence" value="ECO:0007669"/>
    <property type="project" value="TreeGrafter"/>
</dbReference>
<dbReference type="Proteomes" id="UP000176494">
    <property type="component" value="Unassembled WGS sequence"/>
</dbReference>
<dbReference type="InterPro" id="IPR050130">
    <property type="entry name" value="ClpA_ClpB"/>
</dbReference>
<dbReference type="InterPro" id="IPR003959">
    <property type="entry name" value="ATPase_AAA_core"/>
</dbReference>
<organism evidence="7 8">
    <name type="scientific">Candidatus Vogelbacteria bacterium GWA1_51_14</name>
    <dbReference type="NCBI Taxonomy" id="1802435"/>
    <lineage>
        <taxon>Bacteria</taxon>
        <taxon>Candidatus Vogeliibacteriota</taxon>
    </lineage>
</organism>
<dbReference type="SMART" id="SM00382">
    <property type="entry name" value="AAA"/>
    <property type="match status" value="1"/>
</dbReference>
<evidence type="ECO:0000259" key="6">
    <source>
        <dbReference type="SMART" id="SM01086"/>
    </source>
</evidence>
<dbReference type="InterPro" id="IPR027417">
    <property type="entry name" value="P-loop_NTPase"/>
</dbReference>
<dbReference type="GO" id="GO:0005524">
    <property type="term" value="F:ATP binding"/>
    <property type="evidence" value="ECO:0007669"/>
    <property type="project" value="UniProtKB-KW"/>
</dbReference>
<dbReference type="InterPro" id="IPR001270">
    <property type="entry name" value="ClpA/B"/>
</dbReference>
<feature type="domain" description="AAA+ ATPase" evidence="5">
    <location>
        <begin position="690"/>
        <end position="828"/>
    </location>
</feature>
<keyword evidence="4" id="KW-0812">Transmembrane</keyword>
<name>A0A1G2QB36_9BACT</name>
<comment type="caution">
    <text evidence="7">The sequence shown here is derived from an EMBL/GenBank/DDBJ whole genome shotgun (WGS) entry which is preliminary data.</text>
</comment>